<dbReference type="GeneID" id="22588253"/>
<gene>
    <name evidence="1" type="ORF">PADG_12356</name>
</gene>
<dbReference type="Proteomes" id="UP000001628">
    <property type="component" value="Unassembled WGS sequence"/>
</dbReference>
<dbReference type="VEuPathDB" id="FungiDB:PADG_12356"/>
<dbReference type="InParanoid" id="A0A0A0HU87"/>
<evidence type="ECO:0000313" key="1">
    <source>
        <dbReference type="EMBL" id="KGM91581.1"/>
    </source>
</evidence>
<dbReference type="eggNOG" id="ENOG502RQCH">
    <property type="taxonomic scope" value="Eukaryota"/>
</dbReference>
<keyword evidence="2" id="KW-1185">Reference proteome</keyword>
<dbReference type="EMBL" id="KN275968">
    <property type="protein sequence ID" value="KGM91581.1"/>
    <property type="molecule type" value="Genomic_DNA"/>
</dbReference>
<accession>A0A0A0HU87</accession>
<sequence>MDSNYQTLGAFASRWWITVEQTRAKEARKRDSRFVLFLKARQEMFCWGFWQHFLQLTSASKLLEVKRSKTFQPSPLEPGE</sequence>
<name>A0A0A0HU87_PARBD</name>
<protein>
    <submittedName>
        <fullName evidence="1">Uncharacterized protein</fullName>
    </submittedName>
</protein>
<evidence type="ECO:0000313" key="2">
    <source>
        <dbReference type="Proteomes" id="UP000001628"/>
    </source>
</evidence>
<dbReference type="KEGG" id="pbn:PADG_12356"/>
<dbReference type="RefSeq" id="XP_010763198.1">
    <property type="nucleotide sequence ID" value="XM_010764896.1"/>
</dbReference>
<reference evidence="1 2" key="1">
    <citation type="journal article" date="2011" name="PLoS Genet.">
        <title>Comparative genomic analysis of human fungal pathogens causing paracoccidioidomycosis.</title>
        <authorList>
            <person name="Desjardins C.A."/>
            <person name="Champion M.D."/>
            <person name="Holder J.W."/>
            <person name="Muszewska A."/>
            <person name="Goldberg J."/>
            <person name="Bailao A.M."/>
            <person name="Brigido M.M."/>
            <person name="Ferreira M.E."/>
            <person name="Garcia A.M."/>
            <person name="Grynberg M."/>
            <person name="Gujja S."/>
            <person name="Heiman D.I."/>
            <person name="Henn M.R."/>
            <person name="Kodira C.D."/>
            <person name="Leon-Narvaez H."/>
            <person name="Longo L.V."/>
            <person name="Ma L.J."/>
            <person name="Malavazi I."/>
            <person name="Matsuo A.L."/>
            <person name="Morais F.V."/>
            <person name="Pereira M."/>
            <person name="Rodriguez-Brito S."/>
            <person name="Sakthikumar S."/>
            <person name="Salem-Izacc S.M."/>
            <person name="Sykes S.M."/>
            <person name="Teixeira M.M."/>
            <person name="Vallejo M.C."/>
            <person name="Walter M.E."/>
            <person name="Yandava C."/>
            <person name="Young S."/>
            <person name="Zeng Q."/>
            <person name="Zucker J."/>
            <person name="Felipe M.S."/>
            <person name="Goldman G.H."/>
            <person name="Haas B.J."/>
            <person name="McEwen J.G."/>
            <person name="Nino-Vega G."/>
            <person name="Puccia R."/>
            <person name="San-Blas G."/>
            <person name="Soares C.M."/>
            <person name="Birren B.W."/>
            <person name="Cuomo C.A."/>
        </authorList>
    </citation>
    <scope>NUCLEOTIDE SEQUENCE [LARGE SCALE GENOMIC DNA]</scope>
    <source>
        <strain evidence="1 2">Pb18</strain>
    </source>
</reference>
<proteinExistence type="predicted"/>
<dbReference type="AlphaFoldDB" id="A0A0A0HU87"/>
<dbReference type="HOGENOM" id="CLU_2590417_0_0_1"/>
<organism evidence="1 2">
    <name type="scientific">Paracoccidioides brasiliensis (strain Pb18)</name>
    <dbReference type="NCBI Taxonomy" id="502780"/>
    <lineage>
        <taxon>Eukaryota</taxon>
        <taxon>Fungi</taxon>
        <taxon>Dikarya</taxon>
        <taxon>Ascomycota</taxon>
        <taxon>Pezizomycotina</taxon>
        <taxon>Eurotiomycetes</taxon>
        <taxon>Eurotiomycetidae</taxon>
        <taxon>Onygenales</taxon>
        <taxon>Ajellomycetaceae</taxon>
        <taxon>Paracoccidioides</taxon>
    </lineage>
</organism>